<gene>
    <name evidence="3" type="ORF">HU200_004237</name>
</gene>
<feature type="compositionally biased region" description="Basic and acidic residues" evidence="1">
    <location>
        <begin position="140"/>
        <end position="158"/>
    </location>
</feature>
<dbReference type="AlphaFoldDB" id="A0A835FSX9"/>
<keyword evidence="2" id="KW-0812">Transmembrane</keyword>
<dbReference type="Proteomes" id="UP000636709">
    <property type="component" value="Unassembled WGS sequence"/>
</dbReference>
<feature type="transmembrane region" description="Helical" evidence="2">
    <location>
        <begin position="560"/>
        <end position="582"/>
    </location>
</feature>
<evidence type="ECO:0000256" key="1">
    <source>
        <dbReference type="SAM" id="MobiDB-lite"/>
    </source>
</evidence>
<accession>A0A835FSX9</accession>
<name>A0A835FSX9_9POAL</name>
<sequence length="699" mass="76580">MMEVEKPWEDLQQQPLIMEEEEEEEDLAAGGLHTREMRNKTTDLLNLKAAAADTAEEQGNKSVFFDPAKGLWKCRHCDWTHRLSGPCTDDILNHQGYCQIARNLESLVQSEPFYYSSNKEGAEEDLVVGQKENSNEISIEEGKETDKEENINEQETNHRSSNGKLEDGSQSNGVHEISSGAETFTVASEEAQPLKLIAAIHESKIILPNWSGALDISNGSTSTTEVHEIEVEKDESVTKGKVSIEDYDLEKILDEQETHDLYCPNCKSCITRRVILKKRKRTVRQAKRDEPPKRPQLVSSSTQNPEESQEQQSPEVFRCLSCFAFFIPTDSLKEQLLSGSQSANDNTSAEGSAPSSQRLFTQTEEHIVTVQRNGAQKEVPPSNPSGDMTSGIHLGCKEDIQGNTTGASVNNLFFNQPFFNPELIPSKVLPGVNNQMAEKPTTLVTPGPGQHIVEVPEATILDTPARPVPPAQRDEWDILKAIVYGGLVESITSLSVVSAAAASGAKTLDILILGMANLIGGLPVIYHNIADLRNTGDVAESSEQVGHYWLELGRRSKYRLHMVIAILSYILFGLLPPTIYGLSFRTSNNRENKMMVVAAASLVCIALLAIGKAHVKRPRTYITTLLYYLSIGFSSSGLSYVAGVLITRLLAHFGLVDQGGASALLFAQATGADAAAWASYSAWTAHLHGDALFDSLSLS</sequence>
<evidence type="ECO:0000256" key="2">
    <source>
        <dbReference type="SAM" id="Phobius"/>
    </source>
</evidence>
<feature type="transmembrane region" description="Helical" evidence="2">
    <location>
        <begin position="594"/>
        <end position="613"/>
    </location>
</feature>
<reference evidence="3" key="1">
    <citation type="submission" date="2020-07" db="EMBL/GenBank/DDBJ databases">
        <title>Genome sequence and genetic diversity analysis of an under-domesticated orphan crop, white fonio (Digitaria exilis).</title>
        <authorList>
            <person name="Bennetzen J.L."/>
            <person name="Chen S."/>
            <person name="Ma X."/>
            <person name="Wang X."/>
            <person name="Yssel A.E.J."/>
            <person name="Chaluvadi S.R."/>
            <person name="Johnson M."/>
            <person name="Gangashetty P."/>
            <person name="Hamidou F."/>
            <person name="Sanogo M.D."/>
            <person name="Zwaenepoel A."/>
            <person name="Wallace J."/>
            <person name="Van De Peer Y."/>
            <person name="Van Deynze A."/>
        </authorList>
    </citation>
    <scope>NUCLEOTIDE SEQUENCE</scope>
    <source>
        <tissue evidence="3">Leaves</tissue>
    </source>
</reference>
<evidence type="ECO:0000313" key="3">
    <source>
        <dbReference type="EMBL" id="KAF8775844.1"/>
    </source>
</evidence>
<feature type="compositionally biased region" description="Polar residues" evidence="1">
    <location>
        <begin position="159"/>
        <end position="173"/>
    </location>
</feature>
<keyword evidence="2" id="KW-1133">Transmembrane helix</keyword>
<keyword evidence="4" id="KW-1185">Reference proteome</keyword>
<feature type="region of interest" description="Disordered" evidence="1">
    <location>
        <begin position="122"/>
        <end position="175"/>
    </location>
</feature>
<dbReference type="PANTHER" id="PTHR38937">
    <property type="entry name" value="MEMBRANE PROTEIN OF ER BODY-LIKE PROTEIN"/>
    <property type="match status" value="1"/>
</dbReference>
<proteinExistence type="predicted"/>
<evidence type="ECO:0000313" key="4">
    <source>
        <dbReference type="Proteomes" id="UP000636709"/>
    </source>
</evidence>
<dbReference type="EMBL" id="JACEFO010000275">
    <property type="protein sequence ID" value="KAF8775844.1"/>
    <property type="molecule type" value="Genomic_DNA"/>
</dbReference>
<dbReference type="PANTHER" id="PTHR38937:SF2">
    <property type="entry name" value="MEMBRANE PROTEIN OF ER BODY-LIKE PROTEIN ISOFORM X1"/>
    <property type="match status" value="1"/>
</dbReference>
<feature type="region of interest" description="Disordered" evidence="1">
    <location>
        <begin position="280"/>
        <end position="312"/>
    </location>
</feature>
<organism evidence="3 4">
    <name type="scientific">Digitaria exilis</name>
    <dbReference type="NCBI Taxonomy" id="1010633"/>
    <lineage>
        <taxon>Eukaryota</taxon>
        <taxon>Viridiplantae</taxon>
        <taxon>Streptophyta</taxon>
        <taxon>Embryophyta</taxon>
        <taxon>Tracheophyta</taxon>
        <taxon>Spermatophyta</taxon>
        <taxon>Magnoliopsida</taxon>
        <taxon>Liliopsida</taxon>
        <taxon>Poales</taxon>
        <taxon>Poaceae</taxon>
        <taxon>PACMAD clade</taxon>
        <taxon>Panicoideae</taxon>
        <taxon>Panicodae</taxon>
        <taxon>Paniceae</taxon>
        <taxon>Anthephorinae</taxon>
        <taxon>Digitaria</taxon>
    </lineage>
</organism>
<evidence type="ECO:0008006" key="5">
    <source>
        <dbReference type="Google" id="ProtNLM"/>
    </source>
</evidence>
<feature type="transmembrane region" description="Helical" evidence="2">
    <location>
        <begin position="625"/>
        <end position="646"/>
    </location>
</feature>
<dbReference type="InterPro" id="IPR052843">
    <property type="entry name" value="ER_body_metal_sequester"/>
</dbReference>
<keyword evidence="2" id="KW-0472">Membrane</keyword>
<feature type="compositionally biased region" description="Low complexity" evidence="1">
    <location>
        <begin position="299"/>
        <end position="312"/>
    </location>
</feature>
<feature type="region of interest" description="Disordered" evidence="1">
    <location>
        <begin position="337"/>
        <end position="357"/>
    </location>
</feature>
<comment type="caution">
    <text evidence="3">The sequence shown here is derived from an EMBL/GenBank/DDBJ whole genome shotgun (WGS) entry which is preliminary data.</text>
</comment>
<protein>
    <recommendedName>
        <fullName evidence="5">Membrane protein of ER body-like protein</fullName>
    </recommendedName>
</protein>
<dbReference type="OrthoDB" id="1924921at2759"/>